<dbReference type="Pfam" id="PF00834">
    <property type="entry name" value="Ribul_P_3_epim"/>
    <property type="match status" value="1"/>
</dbReference>
<dbReference type="SUPFAM" id="SSF51366">
    <property type="entry name" value="Ribulose-phoshate binding barrel"/>
    <property type="match status" value="1"/>
</dbReference>
<reference evidence="3 4" key="1">
    <citation type="journal article" date="2015" name="Nature">
        <title>rRNA introns, odd ribosomes, and small enigmatic genomes across a large radiation of phyla.</title>
        <authorList>
            <person name="Brown C.T."/>
            <person name="Hug L.A."/>
            <person name="Thomas B.C."/>
            <person name="Sharon I."/>
            <person name="Castelle C.J."/>
            <person name="Singh A."/>
            <person name="Wilkins M.J."/>
            <person name="Williams K.H."/>
            <person name="Banfield J.F."/>
        </authorList>
    </citation>
    <scope>NUCLEOTIDE SEQUENCE [LARGE SCALE GENOMIC DNA]</scope>
</reference>
<protein>
    <submittedName>
        <fullName evidence="3">Ribulose-phosphate 3-epimerase</fullName>
    </submittedName>
</protein>
<accession>A0A0G1SJL5</accession>
<dbReference type="PANTHER" id="PTHR11749">
    <property type="entry name" value="RIBULOSE-5-PHOSPHATE-3-EPIMERASE"/>
    <property type="match status" value="1"/>
</dbReference>
<sequence>MEIIPAILTSDPLELEVLLRRIRDSKKYSRVQVDFVDGEYADNKSITPLRMKLGWGQGLKFDAHLMVVQKNLDDYVKNLFGFDRVIVQMESVSRPEDFDCLALDVHSPVAAIEPYLPSLKLVNLMAIEPGRGGQEFSDEVMEKVKKLRRYEYRLCVDGGVEQEHLPVLEKMGVDEVAVGAKRVLEWI</sequence>
<dbReference type="Gene3D" id="3.20.20.70">
    <property type="entry name" value="Aldolase class I"/>
    <property type="match status" value="1"/>
</dbReference>
<dbReference type="GO" id="GO:0016857">
    <property type="term" value="F:racemase and epimerase activity, acting on carbohydrates and derivatives"/>
    <property type="evidence" value="ECO:0007669"/>
    <property type="project" value="InterPro"/>
</dbReference>
<evidence type="ECO:0000313" key="3">
    <source>
        <dbReference type="EMBL" id="KKU69659.1"/>
    </source>
</evidence>
<organism evidence="3 4">
    <name type="scientific">Candidatus Amesbacteria bacterium GW2011_GWA1_47_20</name>
    <dbReference type="NCBI Taxonomy" id="1618354"/>
    <lineage>
        <taxon>Bacteria</taxon>
        <taxon>Candidatus Amesiibacteriota</taxon>
    </lineage>
</organism>
<dbReference type="InterPro" id="IPR013785">
    <property type="entry name" value="Aldolase_TIM"/>
</dbReference>
<name>A0A0G1SJL5_9BACT</name>
<comment type="caution">
    <text evidence="3">The sequence shown here is derived from an EMBL/GenBank/DDBJ whole genome shotgun (WGS) entry which is preliminary data.</text>
</comment>
<dbReference type="Proteomes" id="UP000034565">
    <property type="component" value="Unassembled WGS sequence"/>
</dbReference>
<dbReference type="GO" id="GO:0046872">
    <property type="term" value="F:metal ion binding"/>
    <property type="evidence" value="ECO:0007669"/>
    <property type="project" value="UniProtKB-KW"/>
</dbReference>
<dbReference type="InterPro" id="IPR011060">
    <property type="entry name" value="RibuloseP-bd_barrel"/>
</dbReference>
<evidence type="ECO:0000313" key="4">
    <source>
        <dbReference type="Proteomes" id="UP000034565"/>
    </source>
</evidence>
<evidence type="ECO:0000256" key="1">
    <source>
        <dbReference type="ARBA" id="ARBA00022723"/>
    </source>
</evidence>
<evidence type="ECO:0000256" key="2">
    <source>
        <dbReference type="ARBA" id="ARBA00023235"/>
    </source>
</evidence>
<gene>
    <name evidence="3" type="ORF">UX92_C0012G0002</name>
</gene>
<proteinExistence type="predicted"/>
<keyword evidence="2" id="KW-0413">Isomerase</keyword>
<dbReference type="GO" id="GO:0005975">
    <property type="term" value="P:carbohydrate metabolic process"/>
    <property type="evidence" value="ECO:0007669"/>
    <property type="project" value="InterPro"/>
</dbReference>
<dbReference type="AlphaFoldDB" id="A0A0G1SJL5"/>
<dbReference type="InterPro" id="IPR000056">
    <property type="entry name" value="Ribul_P_3_epim-like"/>
</dbReference>
<dbReference type="EMBL" id="LCOA01000012">
    <property type="protein sequence ID" value="KKU69659.1"/>
    <property type="molecule type" value="Genomic_DNA"/>
</dbReference>
<keyword evidence="1" id="KW-0479">Metal-binding</keyword>